<organism evidence="1 2">
    <name type="scientific">Trichinella nelsoni</name>
    <dbReference type="NCBI Taxonomy" id="6336"/>
    <lineage>
        <taxon>Eukaryota</taxon>
        <taxon>Metazoa</taxon>
        <taxon>Ecdysozoa</taxon>
        <taxon>Nematoda</taxon>
        <taxon>Enoplea</taxon>
        <taxon>Dorylaimia</taxon>
        <taxon>Trichinellida</taxon>
        <taxon>Trichinellidae</taxon>
        <taxon>Trichinella</taxon>
    </lineage>
</organism>
<evidence type="ECO:0000313" key="2">
    <source>
        <dbReference type="Proteomes" id="UP000054630"/>
    </source>
</evidence>
<dbReference type="AlphaFoldDB" id="A0A0V0S8U3"/>
<dbReference type="EMBL" id="JYDL01000026">
    <property type="protein sequence ID" value="KRX23144.1"/>
    <property type="molecule type" value="Genomic_DNA"/>
</dbReference>
<name>A0A0V0S8U3_9BILA</name>
<protein>
    <submittedName>
        <fullName evidence="1">Uncharacterized protein</fullName>
    </submittedName>
</protein>
<accession>A0A0V0S8U3</accession>
<proteinExistence type="predicted"/>
<gene>
    <name evidence="1" type="ORF">T07_12333</name>
</gene>
<dbReference type="Proteomes" id="UP000054630">
    <property type="component" value="Unassembled WGS sequence"/>
</dbReference>
<feature type="non-terminal residue" evidence="1">
    <location>
        <position position="1"/>
    </location>
</feature>
<sequence length="49" mass="5651">LLSKTLLTLYFTVFSTKWLIICVVSDCFPNFKPTSFHENLNDSAHSRNT</sequence>
<keyword evidence="2" id="KW-1185">Reference proteome</keyword>
<comment type="caution">
    <text evidence="1">The sequence shown here is derived from an EMBL/GenBank/DDBJ whole genome shotgun (WGS) entry which is preliminary data.</text>
</comment>
<reference evidence="1 2" key="1">
    <citation type="submission" date="2015-01" db="EMBL/GenBank/DDBJ databases">
        <title>Evolution of Trichinella species and genotypes.</title>
        <authorList>
            <person name="Korhonen P.K."/>
            <person name="Edoardo P."/>
            <person name="Giuseppe L.R."/>
            <person name="Gasser R.B."/>
        </authorList>
    </citation>
    <scope>NUCLEOTIDE SEQUENCE [LARGE SCALE GENOMIC DNA]</scope>
    <source>
        <strain evidence="1">ISS37</strain>
    </source>
</reference>
<evidence type="ECO:0000313" key="1">
    <source>
        <dbReference type="EMBL" id="KRX23144.1"/>
    </source>
</evidence>